<evidence type="ECO:0000313" key="1">
    <source>
        <dbReference type="EMBL" id="CAC11988.1"/>
    </source>
</evidence>
<proteinExistence type="predicted"/>
<reference evidence="1 2" key="1">
    <citation type="journal article" date="2000" name="Nature">
        <title>The genome sequence of the thermoacidophilic scavenger Thermoplasma acidophilum.</title>
        <authorList>
            <person name="Ruepp A."/>
            <person name="Graml W."/>
            <person name="Santos-Martinez M.L."/>
            <person name="Koretke K.K."/>
            <person name="Volker C."/>
            <person name="Mewes H.W."/>
            <person name="Frishman D."/>
            <person name="Stocker S."/>
            <person name="Lupas A.N."/>
            <person name="Baumeister W."/>
        </authorList>
    </citation>
    <scope>NUCLEOTIDE SEQUENCE [LARGE SCALE GENOMIC DNA]</scope>
    <source>
        <strain evidence="2">ATCC 25905 / DSM 1728 / JCM 9062 / NBRC 15155 / AMRC-C165</strain>
    </source>
</reference>
<dbReference type="Proteomes" id="UP000001024">
    <property type="component" value="Chromosome"/>
</dbReference>
<dbReference type="STRING" id="273075.gene:9572073"/>
<dbReference type="eggNOG" id="arCOG05398">
    <property type="taxonomic scope" value="Archaea"/>
</dbReference>
<dbReference type="InParanoid" id="Q9HJV4"/>
<sequence length="268" mass="30757">MIDIAEETGYQYEILISTRTSDEENYYYDEIKVVSRNTRKRSEGLARAVKSATGNYAFIFEPSVRYSLTYADLIYGYINLGTSEVLVSNILGFQTDVIKNVGNWRPLTCGEDIDLMARAFDSYGVISYPMGGLTGLDIDDLIYGKWRNRIEKALAMRDLVIAANLKHNNIAEMAESMGIDLPTYEWLISGRILSYLSGIRPYEKNVNNYIFIMERIIESYISQDYRRIDTVSASPYISLSNRTRKYLSSVSDLWTEQNTDNKYPRESV</sequence>
<gene>
    <name evidence="1" type="ordered locus">Ta0859</name>
</gene>
<dbReference type="HOGENOM" id="CLU_1036730_0_0_2"/>
<accession>Q9HJV4</accession>
<dbReference type="AlphaFoldDB" id="Q9HJV4"/>
<dbReference type="EMBL" id="AL445065">
    <property type="protein sequence ID" value="CAC11988.1"/>
    <property type="molecule type" value="Genomic_DNA"/>
</dbReference>
<dbReference type="PaxDb" id="273075-Ta0859"/>
<evidence type="ECO:0000313" key="2">
    <source>
        <dbReference type="Proteomes" id="UP000001024"/>
    </source>
</evidence>
<dbReference type="DNASU" id="1456400"/>
<dbReference type="SMR" id="Q9HJV4"/>
<name>Q9HJV4_THEAC</name>
<dbReference type="EnsemblBacteria" id="CAC11988">
    <property type="protein sequence ID" value="CAC11988"/>
    <property type="gene ID" value="CAC11988"/>
</dbReference>
<keyword evidence="2" id="KW-1185">Reference proteome</keyword>
<organism evidence="1 2">
    <name type="scientific">Thermoplasma acidophilum (strain ATCC 25905 / DSM 1728 / JCM 9062 / NBRC 15155 / AMRC-C165)</name>
    <dbReference type="NCBI Taxonomy" id="273075"/>
    <lineage>
        <taxon>Archaea</taxon>
        <taxon>Methanobacteriati</taxon>
        <taxon>Thermoplasmatota</taxon>
        <taxon>Thermoplasmata</taxon>
        <taxon>Thermoplasmatales</taxon>
        <taxon>Thermoplasmataceae</taxon>
        <taxon>Thermoplasma</taxon>
    </lineage>
</organism>
<protein>
    <submittedName>
        <fullName evidence="1">Uncharacterized protein</fullName>
    </submittedName>
</protein>
<dbReference type="KEGG" id="tac:Ta0859"/>